<dbReference type="eggNOG" id="ENOG502ZRCV">
    <property type="taxonomic scope" value="Bacteria"/>
</dbReference>
<evidence type="ECO:0000256" key="1">
    <source>
        <dbReference type="SAM" id="Coils"/>
    </source>
</evidence>
<dbReference type="Proteomes" id="UP000006732">
    <property type="component" value="Plasmid pPRO1"/>
</dbReference>
<proteinExistence type="predicted"/>
<evidence type="ECO:0000313" key="3">
    <source>
        <dbReference type="Proteomes" id="UP000006732"/>
    </source>
</evidence>
<dbReference type="OrthoDB" id="5785772at2"/>
<sequence length="257" mass="29293">MSDVVEFVEYTKSITRNIVIRERIKDYEKDLKAAKMELEDHNYEVDTSEVPWYIEAQGGERRTLKECADLQTEEWRNIEIKLLDAIHLAETKLSSVRSDLARSEEFREWRIIVDGFESGTTLAPSSSEALKVAITKIDRSDYPYVETTMWISVKVTCDESGEEDLDTVALHPDEPGCVDGKNHDWQSPHKVVGGREDYPGMWPNEAGVIIREVCGNCGKYKVTNTWALDVATGAHGLRSVSYEKPDDFSLQWLADKR</sequence>
<keyword evidence="2" id="KW-0614">Plasmid</keyword>
<reference evidence="2 3" key="1">
    <citation type="submission" date="2006-10" db="EMBL/GenBank/DDBJ databases">
        <title>Complete sequence of plasmid pPRO1 of Pelobacter propionicus DSM 2379.</title>
        <authorList>
            <consortium name="US DOE Joint Genome Institute"/>
            <person name="Copeland A."/>
            <person name="Lucas S."/>
            <person name="Lapidus A."/>
            <person name="Barry K."/>
            <person name="Detter J.C."/>
            <person name="Glavina del Rio T."/>
            <person name="Hammon N."/>
            <person name="Israni S."/>
            <person name="Dalin E."/>
            <person name="Tice H."/>
            <person name="Pitluck S."/>
            <person name="Saunders E."/>
            <person name="Brettin T."/>
            <person name="Bruce D."/>
            <person name="Han C."/>
            <person name="Tapia R."/>
            <person name="Schmutz J."/>
            <person name="Larimer F."/>
            <person name="Land M."/>
            <person name="Hauser L."/>
            <person name="Kyrpides N."/>
            <person name="Kim E."/>
            <person name="Lovley D."/>
            <person name="Richardson P."/>
        </authorList>
    </citation>
    <scope>NUCLEOTIDE SEQUENCE [LARGE SCALE GENOMIC DNA]</scope>
    <source>
        <strain evidence="3">DSM 2379 / NBRC 103807 / OttBd1</strain>
        <plasmid evidence="3">Plasmid pPRO1</plasmid>
    </source>
</reference>
<feature type="coiled-coil region" evidence="1">
    <location>
        <begin position="17"/>
        <end position="44"/>
    </location>
</feature>
<dbReference type="EMBL" id="CP000483">
    <property type="protein sequence ID" value="ABL01391.1"/>
    <property type="molecule type" value="Genomic_DNA"/>
</dbReference>
<gene>
    <name evidence="2" type="ordered locus">Ppro_3803</name>
</gene>
<evidence type="ECO:0000313" key="2">
    <source>
        <dbReference type="EMBL" id="ABL01391.1"/>
    </source>
</evidence>
<organism evidence="2 3">
    <name type="scientific">Pelobacter propionicus (strain DSM 2379 / NBRC 103807 / OttBd1)</name>
    <dbReference type="NCBI Taxonomy" id="338966"/>
    <lineage>
        <taxon>Bacteria</taxon>
        <taxon>Pseudomonadati</taxon>
        <taxon>Thermodesulfobacteriota</taxon>
        <taxon>Desulfuromonadia</taxon>
        <taxon>Desulfuromonadales</taxon>
        <taxon>Desulfuromonadaceae</taxon>
        <taxon>Pelobacter</taxon>
    </lineage>
</organism>
<dbReference type="HOGENOM" id="CLU_1081198_0_0_7"/>
<keyword evidence="3" id="KW-1185">Reference proteome</keyword>
<accession>A0R7T3</accession>
<name>A0R7T3_PELPD</name>
<geneLocation type="plasmid" evidence="2 3">
    <name>pPRO1</name>
</geneLocation>
<dbReference type="KEGG" id="ppd:Ppro_3803"/>
<keyword evidence="1" id="KW-0175">Coiled coil</keyword>
<protein>
    <submittedName>
        <fullName evidence="2">Uncharacterized protein</fullName>
    </submittedName>
</protein>
<dbReference type="AlphaFoldDB" id="A0R7T3"/>